<dbReference type="AlphaFoldDB" id="A0A2S8GM74"/>
<feature type="repeat" description="TPR" evidence="1">
    <location>
        <begin position="54"/>
        <end position="87"/>
    </location>
</feature>
<dbReference type="Proteomes" id="UP000237819">
    <property type="component" value="Unassembled WGS sequence"/>
</dbReference>
<evidence type="ECO:0000256" key="1">
    <source>
        <dbReference type="PROSITE-ProRule" id="PRU00339"/>
    </source>
</evidence>
<dbReference type="Pfam" id="PF13432">
    <property type="entry name" value="TPR_16"/>
    <property type="match status" value="1"/>
</dbReference>
<evidence type="ECO:0008006" key="4">
    <source>
        <dbReference type="Google" id="ProtNLM"/>
    </source>
</evidence>
<dbReference type="SUPFAM" id="SSF48452">
    <property type="entry name" value="TPR-like"/>
    <property type="match status" value="2"/>
</dbReference>
<dbReference type="PANTHER" id="PTHR45588">
    <property type="entry name" value="TPR DOMAIN-CONTAINING PROTEIN"/>
    <property type="match status" value="1"/>
</dbReference>
<dbReference type="Gene3D" id="1.25.40.10">
    <property type="entry name" value="Tetratricopeptide repeat domain"/>
    <property type="match status" value="2"/>
</dbReference>
<accession>A0A2S8GM74</accession>
<comment type="caution">
    <text evidence="2">The sequence shown here is derived from an EMBL/GenBank/DDBJ whole genome shotgun (WGS) entry which is preliminary data.</text>
</comment>
<dbReference type="OrthoDB" id="9778494at2"/>
<gene>
    <name evidence="2" type="ORF">C5Y93_13345</name>
</gene>
<dbReference type="PANTHER" id="PTHR45588:SF1">
    <property type="entry name" value="WW DOMAIN-CONTAINING PROTEIN"/>
    <property type="match status" value="1"/>
</dbReference>
<sequence length="554" mass="62434">MTKVAIGSRVAFFLLLIGSVAVLSLRGETPANSVPLFPGLGEHQWKTSTDVPEAQAYFDQGLAFMYGFNHDEAIRSFHIAAQRDPECPAAWWAISLANGPNINYPMLDAKHAPLAWEALQKAKQLAPNGSLLEQDLISALEKRYADPAPEDRRPLDQAYSDAMRQLWQKYPDEPDVGALFAESLMDLWPWDLWQKAGAANPDTAEVMQTLEQVLESSPNHPLALHLYIHTLEASGEVEKAADEADRLRDLQPGLGHMVHMPSHIDVRLGAWRKAIAANEKAIVADTAYKQRSPDQDFFRIYMAHNRHMLAFAAMMIGQEKVATDQINEMLAEMPPAWVEANAAFVDGMHSMPYEMHIRFGRWDAILEEPEPAEHFPICRAMRHFARGVAYAAKKQPELARAEQIEFRKQKDLIPAESFFAINLASAVLPIADSMLEGEILYREGKTDEAVASLELAVKLEDDLRYTEPPDWIQPVRHALAATLMDAHRYEAAEKVLRRDLEVHPHNGWALYDLERSLRMQGKFEEAQRVQAQFELAWRNADVQMSSACMCLPGD</sequence>
<evidence type="ECO:0000313" key="3">
    <source>
        <dbReference type="Proteomes" id="UP000237819"/>
    </source>
</evidence>
<dbReference type="PROSITE" id="PS50005">
    <property type="entry name" value="TPR"/>
    <property type="match status" value="1"/>
</dbReference>
<reference evidence="2 3" key="1">
    <citation type="submission" date="2018-02" db="EMBL/GenBank/DDBJ databases">
        <title>Comparative genomes isolates from brazilian mangrove.</title>
        <authorList>
            <person name="Araujo J.E."/>
            <person name="Taketani R.G."/>
            <person name="Silva M.C.P."/>
            <person name="Loureco M.V."/>
            <person name="Andreote F.D."/>
        </authorList>
    </citation>
    <scope>NUCLEOTIDE SEQUENCE [LARGE SCALE GENOMIC DNA]</scope>
    <source>
        <strain evidence="2 3">Nap-Phe MGV</strain>
    </source>
</reference>
<proteinExistence type="predicted"/>
<name>A0A2S8GM74_9BACT</name>
<keyword evidence="1" id="KW-0802">TPR repeat</keyword>
<dbReference type="InterPro" id="IPR011990">
    <property type="entry name" value="TPR-like_helical_dom_sf"/>
</dbReference>
<evidence type="ECO:0000313" key="2">
    <source>
        <dbReference type="EMBL" id="PQO45431.1"/>
    </source>
</evidence>
<dbReference type="InterPro" id="IPR019734">
    <property type="entry name" value="TPR_rpt"/>
</dbReference>
<organism evidence="2 3">
    <name type="scientific">Blastopirellula marina</name>
    <dbReference type="NCBI Taxonomy" id="124"/>
    <lineage>
        <taxon>Bacteria</taxon>
        <taxon>Pseudomonadati</taxon>
        <taxon>Planctomycetota</taxon>
        <taxon>Planctomycetia</taxon>
        <taxon>Pirellulales</taxon>
        <taxon>Pirellulaceae</taxon>
        <taxon>Blastopirellula</taxon>
    </lineage>
</organism>
<protein>
    <recommendedName>
        <fullName evidence="4">Tetratricopeptide repeat protein</fullName>
    </recommendedName>
</protein>
<dbReference type="EMBL" id="PUHZ01000014">
    <property type="protein sequence ID" value="PQO45431.1"/>
    <property type="molecule type" value="Genomic_DNA"/>
</dbReference>
<dbReference type="RefSeq" id="WP_105335922.1">
    <property type="nucleotide sequence ID" value="NZ_PUHZ01000014.1"/>
</dbReference>
<dbReference type="SMART" id="SM00028">
    <property type="entry name" value="TPR"/>
    <property type="match status" value="3"/>
</dbReference>